<evidence type="ECO:0000256" key="4">
    <source>
        <dbReference type="ARBA" id="ARBA00011738"/>
    </source>
</evidence>
<protein>
    <recommendedName>
        <fullName evidence="5">GDP-mannose pyrophosphatase</fullName>
    </recommendedName>
    <alternativeName>
        <fullName evidence="7">GDP-mannose hydrolase</fullName>
    </alternativeName>
    <alternativeName>
        <fullName evidence="8">GDPMK</fullName>
    </alternativeName>
</protein>
<evidence type="ECO:0000256" key="3">
    <source>
        <dbReference type="ARBA" id="ARBA00007275"/>
    </source>
</evidence>
<dbReference type="InterPro" id="IPR004385">
    <property type="entry name" value="NDP_pyrophosphatase"/>
</dbReference>
<evidence type="ECO:0000256" key="8">
    <source>
        <dbReference type="ARBA" id="ARBA00032272"/>
    </source>
</evidence>
<comment type="subunit">
    <text evidence="4">Homodimer.</text>
</comment>
<dbReference type="Gene3D" id="3.90.79.10">
    <property type="entry name" value="Nucleoside Triphosphate Pyrophosphohydrolase"/>
    <property type="match status" value="1"/>
</dbReference>
<dbReference type="PANTHER" id="PTHR11839:SF18">
    <property type="entry name" value="NUDIX HYDROLASE DOMAIN-CONTAINING PROTEIN"/>
    <property type="match status" value="1"/>
</dbReference>
<sequence>MTDANDRVKIVGETTLSDGWTRLSDFEIDYTDQRGETQRLKREIYHRGEAAAILLHDPERDTVVLVKQFRLPAHLLGDPSWMIEVPAGLLDSDQPEEAIRREALEETGYKLRDVRFLFRVYMSPGAITERVHFFYAPISQSDKTEEGGGLAEEHEDIEVLEVMVSDAMAMIERGEICDAKTIMLLQWLQLNRGSLG</sequence>
<accession>A0ABT0IUS4</accession>
<dbReference type="SUPFAM" id="SSF55811">
    <property type="entry name" value="Nudix"/>
    <property type="match status" value="1"/>
</dbReference>
<dbReference type="EMBL" id="JALPRY010000018">
    <property type="protein sequence ID" value="MCK8781595.1"/>
    <property type="molecule type" value="Genomic_DNA"/>
</dbReference>
<comment type="caution">
    <text evidence="10">The sequence shown here is derived from an EMBL/GenBank/DDBJ whole genome shotgun (WGS) entry which is preliminary data.</text>
</comment>
<feature type="domain" description="Nudix hydrolase" evidence="9">
    <location>
        <begin position="46"/>
        <end position="184"/>
    </location>
</feature>
<evidence type="ECO:0000259" key="9">
    <source>
        <dbReference type="PROSITE" id="PS51462"/>
    </source>
</evidence>
<dbReference type="PROSITE" id="PS51462">
    <property type="entry name" value="NUDIX"/>
    <property type="match status" value="1"/>
</dbReference>
<dbReference type="Proteomes" id="UP001202827">
    <property type="component" value="Unassembled WGS sequence"/>
</dbReference>
<comment type="cofactor">
    <cofactor evidence="2">
        <name>Mg(2+)</name>
        <dbReference type="ChEBI" id="CHEBI:18420"/>
    </cofactor>
</comment>
<evidence type="ECO:0000313" key="10">
    <source>
        <dbReference type="EMBL" id="MCK8781595.1"/>
    </source>
</evidence>
<keyword evidence="6" id="KW-0378">Hydrolase</keyword>
<dbReference type="InterPro" id="IPR000086">
    <property type="entry name" value="NUDIX_hydrolase_dom"/>
</dbReference>
<proteinExistence type="inferred from homology"/>
<dbReference type="Pfam" id="PF00293">
    <property type="entry name" value="NUDIX"/>
    <property type="match status" value="1"/>
</dbReference>
<dbReference type="NCBIfam" id="TIGR00052">
    <property type="entry name" value="nudix-type nucleoside diphosphatase, YffH/AdpP family"/>
    <property type="match status" value="1"/>
</dbReference>
<comment type="catalytic activity">
    <reaction evidence="1">
        <text>GDP-alpha-D-mannose + H2O = alpha-D-mannose 1-phosphate + GMP + 2 H(+)</text>
        <dbReference type="Rhea" id="RHEA:27978"/>
        <dbReference type="ChEBI" id="CHEBI:15377"/>
        <dbReference type="ChEBI" id="CHEBI:15378"/>
        <dbReference type="ChEBI" id="CHEBI:57527"/>
        <dbReference type="ChEBI" id="CHEBI:58115"/>
        <dbReference type="ChEBI" id="CHEBI:58409"/>
    </reaction>
</comment>
<reference evidence="10 11" key="1">
    <citation type="submission" date="2022-04" db="EMBL/GenBank/DDBJ databases">
        <title>Rhizobium coralii sp. nov., isolated from coral Turbinaria peltata.</title>
        <authorList>
            <person name="Sun H."/>
        </authorList>
    </citation>
    <scope>NUCLEOTIDE SEQUENCE [LARGE SCALE GENOMIC DNA]</scope>
    <source>
        <strain evidence="10 11">NTR19</strain>
    </source>
</reference>
<evidence type="ECO:0000256" key="7">
    <source>
        <dbReference type="ARBA" id="ARBA00032162"/>
    </source>
</evidence>
<organism evidence="10 11">
    <name type="scientific">Neorhizobium turbinariae</name>
    <dbReference type="NCBI Taxonomy" id="2937795"/>
    <lineage>
        <taxon>Bacteria</taxon>
        <taxon>Pseudomonadati</taxon>
        <taxon>Pseudomonadota</taxon>
        <taxon>Alphaproteobacteria</taxon>
        <taxon>Hyphomicrobiales</taxon>
        <taxon>Rhizobiaceae</taxon>
        <taxon>Rhizobium/Agrobacterium group</taxon>
        <taxon>Neorhizobium</taxon>
    </lineage>
</organism>
<evidence type="ECO:0000256" key="2">
    <source>
        <dbReference type="ARBA" id="ARBA00001946"/>
    </source>
</evidence>
<name>A0ABT0IUS4_9HYPH</name>
<dbReference type="RefSeq" id="WP_248684049.1">
    <property type="nucleotide sequence ID" value="NZ_JALPRY010000018.1"/>
</dbReference>
<evidence type="ECO:0000256" key="5">
    <source>
        <dbReference type="ARBA" id="ARBA00016377"/>
    </source>
</evidence>
<gene>
    <name evidence="10" type="ORF">M0654_16570</name>
</gene>
<keyword evidence="11" id="KW-1185">Reference proteome</keyword>
<dbReference type="CDD" id="cd24157">
    <property type="entry name" value="NUDIX_GDPMK"/>
    <property type="match status" value="1"/>
</dbReference>
<evidence type="ECO:0000256" key="6">
    <source>
        <dbReference type="ARBA" id="ARBA00022801"/>
    </source>
</evidence>
<evidence type="ECO:0000313" key="11">
    <source>
        <dbReference type="Proteomes" id="UP001202827"/>
    </source>
</evidence>
<evidence type="ECO:0000256" key="1">
    <source>
        <dbReference type="ARBA" id="ARBA00000847"/>
    </source>
</evidence>
<comment type="similarity">
    <text evidence="3">Belongs to the Nudix hydrolase family. NudK subfamily.</text>
</comment>
<dbReference type="PANTHER" id="PTHR11839">
    <property type="entry name" value="UDP/ADP-SUGAR PYROPHOSPHATASE"/>
    <property type="match status" value="1"/>
</dbReference>
<dbReference type="InterPro" id="IPR015797">
    <property type="entry name" value="NUDIX_hydrolase-like_dom_sf"/>
</dbReference>